<evidence type="ECO:0000313" key="9">
    <source>
        <dbReference type="EMBL" id="AGK99811.1"/>
    </source>
</evidence>
<feature type="transmembrane region" description="Helical" evidence="7">
    <location>
        <begin position="293"/>
        <end position="314"/>
    </location>
</feature>
<feature type="transmembrane region" description="Helical" evidence="7">
    <location>
        <begin position="818"/>
        <end position="845"/>
    </location>
</feature>
<evidence type="ECO:0000256" key="1">
    <source>
        <dbReference type="ARBA" id="ARBA00004651"/>
    </source>
</evidence>
<dbReference type="InterPro" id="IPR003838">
    <property type="entry name" value="ABC3_permease_C"/>
</dbReference>
<dbReference type="KEGG" id="dgi:Desgi_0210"/>
<dbReference type="GO" id="GO:0005886">
    <property type="term" value="C:plasma membrane"/>
    <property type="evidence" value="ECO:0007669"/>
    <property type="project" value="UniProtKB-SubCell"/>
</dbReference>
<proteinExistence type="inferred from homology"/>
<dbReference type="PANTHER" id="PTHR30572:SF4">
    <property type="entry name" value="ABC TRANSPORTER PERMEASE YTRF"/>
    <property type="match status" value="1"/>
</dbReference>
<dbReference type="Proteomes" id="UP000013520">
    <property type="component" value="Chromosome"/>
</dbReference>
<feature type="transmembrane region" description="Helical" evidence="7">
    <location>
        <begin position="253"/>
        <end position="272"/>
    </location>
</feature>
<dbReference type="PANTHER" id="PTHR30572">
    <property type="entry name" value="MEMBRANE COMPONENT OF TRANSPORTER-RELATED"/>
    <property type="match status" value="1"/>
</dbReference>
<feature type="domain" description="ABC3 transporter permease C-terminal" evidence="8">
    <location>
        <begin position="253"/>
        <end position="381"/>
    </location>
</feature>
<dbReference type="HOGENOM" id="CLU_010964_3_0_9"/>
<evidence type="ECO:0000256" key="7">
    <source>
        <dbReference type="SAM" id="Phobius"/>
    </source>
</evidence>
<evidence type="ECO:0000256" key="4">
    <source>
        <dbReference type="ARBA" id="ARBA00022989"/>
    </source>
</evidence>
<keyword evidence="10" id="KW-1185">Reference proteome</keyword>
<comment type="subcellular location">
    <subcellularLocation>
        <location evidence="1">Cell membrane</location>
        <topology evidence="1">Multi-pass membrane protein</topology>
    </subcellularLocation>
</comment>
<gene>
    <name evidence="9" type="ORF">Desgi_0210</name>
</gene>
<dbReference type="GO" id="GO:0022857">
    <property type="term" value="F:transmembrane transporter activity"/>
    <property type="evidence" value="ECO:0007669"/>
    <property type="project" value="TreeGrafter"/>
</dbReference>
<feature type="transmembrane region" description="Helical" evidence="7">
    <location>
        <begin position="857"/>
        <end position="877"/>
    </location>
</feature>
<organism evidence="9 10">
    <name type="scientific">Desulfoscipio gibsoniae DSM 7213</name>
    <dbReference type="NCBI Taxonomy" id="767817"/>
    <lineage>
        <taxon>Bacteria</taxon>
        <taxon>Bacillati</taxon>
        <taxon>Bacillota</taxon>
        <taxon>Clostridia</taxon>
        <taxon>Eubacteriales</taxon>
        <taxon>Desulfallaceae</taxon>
        <taxon>Desulfoscipio</taxon>
    </lineage>
</organism>
<feature type="transmembrane region" description="Helical" evidence="7">
    <location>
        <begin position="20"/>
        <end position="39"/>
    </location>
</feature>
<dbReference type="eggNOG" id="COG0577">
    <property type="taxonomic scope" value="Bacteria"/>
</dbReference>
<sequence length="897" mass="101441">MQTYIRIACRYIRQYPQRTIAMILSITLSVFLIVAIGSLNESAKNSQVVHCKNYGAQHVIYRELDQKQTEKVKAYQNVQRVAVLAFYGEWKSPNGLTVNLLATDNNNLSMENTCIKAGKFPSQTDEIAIEGWVLDQLRLPHKLGQTLEISLGEKGEKRNYTLVGIIKDRMDEKSTGRLNAFVTSHKEILSERDGHLYALVEFKPEVKIKEEINKLGKVIGLDANSKEQHVLPNNMLLSAMGQINTVDWDLIKISLMLMLVAGMVIFSVYSISVLRRIQDYGMMRAIGSSSRQILYIILWEIVIIYVIGVLLGIASGAAFVQLFKGAATDIFIFDALDAFGNVSLDIIVISGLSIKLAVLTALGAVLAAGIRVAWMAVRISPLEAINRSTQDEKIHVNEKEGWIERQLDITKKITIKNLKRNKKAVIFTIIAMSIGCCLFMVKSFAFEFWEREQDLYYADIRPGLDDEFRLNVNNRVPMMVGYTWEQIAELKGQPEVEKLTATHMLYGRMKIANSQLNGEYGKNYIKTMEKRLSEFDKEVEDVIEGPDDRMGFAFPGDSDNELVIRSTVLGLSEAEWASFSKNLIQKEQPAGEKSNRPLAIIRIPEVNKQGTFWSQSGKEKLKMEPIFNIKVGDTIVITYPREGYEESLDNWNLIHQYEKHRDKYVDREFTVAGITKVLPEQDSYWLGAKDAPYVIISGRVFQEITGIDTYRIMSLDMKDGFSESDYKSLKEKVHQTAELIPGTGMEDRVESNKESEKAQNEYLLFYAAIAAVLIIIGGLSIYNNINYNLISRLREHGILKAIGLTASQFKRMVKFEGLLYGAISALFSCALALLIELGMFVYYAYFACTLMREQFFIEWKSFLLVILINLCIGYLAALGPAGQINKLPITEAIRSTE</sequence>
<evidence type="ECO:0000256" key="5">
    <source>
        <dbReference type="ARBA" id="ARBA00023136"/>
    </source>
</evidence>
<feature type="transmembrane region" description="Helical" evidence="7">
    <location>
        <begin position="424"/>
        <end position="445"/>
    </location>
</feature>
<dbReference type="InterPro" id="IPR050250">
    <property type="entry name" value="Macrolide_Exporter_MacB"/>
</dbReference>
<dbReference type="EMBL" id="CP003273">
    <property type="protein sequence ID" value="AGK99811.1"/>
    <property type="molecule type" value="Genomic_DNA"/>
</dbReference>
<dbReference type="AlphaFoldDB" id="R4KDP9"/>
<keyword evidence="3 7" id="KW-0812">Transmembrane</keyword>
<feature type="domain" description="ABC3 transporter permease C-terminal" evidence="8">
    <location>
        <begin position="768"/>
        <end position="888"/>
    </location>
</feature>
<evidence type="ECO:0000256" key="3">
    <source>
        <dbReference type="ARBA" id="ARBA00022692"/>
    </source>
</evidence>
<dbReference type="OrthoDB" id="9793166at2"/>
<comment type="similarity">
    <text evidence="6">Belongs to the ABC-4 integral membrane protein family.</text>
</comment>
<reference evidence="9 10" key="1">
    <citation type="submission" date="2012-01" db="EMBL/GenBank/DDBJ databases">
        <title>Complete sequence of Desulfotomaculum gibsoniae DSM 7213.</title>
        <authorList>
            <consortium name="US DOE Joint Genome Institute"/>
            <person name="Lucas S."/>
            <person name="Han J."/>
            <person name="Lapidus A."/>
            <person name="Cheng J.-F."/>
            <person name="Goodwin L."/>
            <person name="Pitluck S."/>
            <person name="Peters L."/>
            <person name="Ovchinnikova G."/>
            <person name="Teshima H."/>
            <person name="Detter J.C."/>
            <person name="Han C."/>
            <person name="Tapia R."/>
            <person name="Land M."/>
            <person name="Hauser L."/>
            <person name="Kyrpides N."/>
            <person name="Ivanova N."/>
            <person name="Pagani I."/>
            <person name="Parshina S."/>
            <person name="Plugge C."/>
            <person name="Muyzer G."/>
            <person name="Kuever J."/>
            <person name="Ivanova A."/>
            <person name="Nazina T."/>
            <person name="Klenk H.-P."/>
            <person name="Brambilla E."/>
            <person name="Spring S."/>
            <person name="Stams A.F."/>
            <person name="Woyke T."/>
        </authorList>
    </citation>
    <scope>NUCLEOTIDE SEQUENCE [LARGE SCALE GENOMIC DNA]</scope>
    <source>
        <strain evidence="9 10">DSM 7213</strain>
    </source>
</reference>
<dbReference type="Pfam" id="PF02687">
    <property type="entry name" value="FtsX"/>
    <property type="match status" value="2"/>
</dbReference>
<feature type="transmembrane region" description="Helical" evidence="7">
    <location>
        <begin position="346"/>
        <end position="370"/>
    </location>
</feature>
<accession>R4KDP9</accession>
<evidence type="ECO:0000256" key="2">
    <source>
        <dbReference type="ARBA" id="ARBA00022475"/>
    </source>
</evidence>
<keyword evidence="4 7" id="KW-1133">Transmembrane helix</keyword>
<keyword evidence="2" id="KW-1003">Cell membrane</keyword>
<keyword evidence="5 7" id="KW-0472">Membrane</keyword>
<dbReference type="RefSeq" id="WP_006523266.1">
    <property type="nucleotide sequence ID" value="NC_021184.1"/>
</dbReference>
<feature type="transmembrane region" description="Helical" evidence="7">
    <location>
        <begin position="763"/>
        <end position="785"/>
    </location>
</feature>
<evidence type="ECO:0000259" key="8">
    <source>
        <dbReference type="Pfam" id="PF02687"/>
    </source>
</evidence>
<name>R4KDP9_9FIRM</name>
<evidence type="ECO:0000313" key="10">
    <source>
        <dbReference type="Proteomes" id="UP000013520"/>
    </source>
</evidence>
<protein>
    <submittedName>
        <fullName evidence="9">ABC-type transport system, involved in lipoprotein release, permease component</fullName>
    </submittedName>
</protein>
<evidence type="ECO:0000256" key="6">
    <source>
        <dbReference type="ARBA" id="ARBA00038076"/>
    </source>
</evidence>
<keyword evidence="9" id="KW-0449">Lipoprotein</keyword>
<dbReference type="STRING" id="767817.Desgi_0210"/>